<organism evidence="2 3">
    <name type="scientific">Penstemon smallii</name>
    <dbReference type="NCBI Taxonomy" id="265156"/>
    <lineage>
        <taxon>Eukaryota</taxon>
        <taxon>Viridiplantae</taxon>
        <taxon>Streptophyta</taxon>
        <taxon>Embryophyta</taxon>
        <taxon>Tracheophyta</taxon>
        <taxon>Spermatophyta</taxon>
        <taxon>Magnoliopsida</taxon>
        <taxon>eudicotyledons</taxon>
        <taxon>Gunneridae</taxon>
        <taxon>Pentapetalae</taxon>
        <taxon>asterids</taxon>
        <taxon>lamiids</taxon>
        <taxon>Lamiales</taxon>
        <taxon>Plantaginaceae</taxon>
        <taxon>Cheloneae</taxon>
        <taxon>Penstemon</taxon>
    </lineage>
</organism>
<sequence length="144" mass="15994">METITSFCEKGFYEGRKTVAVKKNKDNKKAKKGDRFLITINVLGSSGPIRFVVDRDDNAAGVIKTALKLYAHEGRLPVLGSDINNVVLYPADAVSNAMKPSEAIGSCEVRNFVLCKTREDVIDRKGNGWRVWLQKSLILNLLSH</sequence>
<gene>
    <name evidence="2" type="ORF">ACJIZ3_014596</name>
</gene>
<proteinExistence type="predicted"/>
<keyword evidence="3" id="KW-1185">Reference proteome</keyword>
<evidence type="ECO:0000313" key="2">
    <source>
        <dbReference type="EMBL" id="KAL3813328.1"/>
    </source>
</evidence>
<dbReference type="InterPro" id="IPR040358">
    <property type="entry name" value="At4g22758-like"/>
</dbReference>
<dbReference type="AlphaFoldDB" id="A0ABD3RKC9"/>
<dbReference type="Proteomes" id="UP001634393">
    <property type="component" value="Unassembled WGS sequence"/>
</dbReference>
<dbReference type="PANTHER" id="PTHR33270">
    <property type="entry name" value="BNAC05G50380D PROTEIN"/>
    <property type="match status" value="1"/>
</dbReference>
<dbReference type="EMBL" id="JBJXBP010000008">
    <property type="protein sequence ID" value="KAL3813328.1"/>
    <property type="molecule type" value="Genomic_DNA"/>
</dbReference>
<name>A0ABD3RKC9_9LAMI</name>
<protein>
    <recommendedName>
        <fullName evidence="1">DUF7054 domain-containing protein</fullName>
    </recommendedName>
</protein>
<comment type="caution">
    <text evidence="2">The sequence shown here is derived from an EMBL/GenBank/DDBJ whole genome shotgun (WGS) entry which is preliminary data.</text>
</comment>
<dbReference type="PANTHER" id="PTHR33270:SF5">
    <property type="entry name" value="GB|AAC00605.1"/>
    <property type="match status" value="1"/>
</dbReference>
<dbReference type="InterPro" id="IPR055482">
    <property type="entry name" value="DUF7054"/>
</dbReference>
<feature type="domain" description="DUF7054" evidence="1">
    <location>
        <begin position="33"/>
        <end position="115"/>
    </location>
</feature>
<reference evidence="2 3" key="1">
    <citation type="submission" date="2024-12" db="EMBL/GenBank/DDBJ databases">
        <title>The unique morphological basis and parallel evolutionary history of personate flowers in Penstemon.</title>
        <authorList>
            <person name="Depatie T.H."/>
            <person name="Wessinger C.A."/>
        </authorList>
    </citation>
    <scope>NUCLEOTIDE SEQUENCE [LARGE SCALE GENOMIC DNA]</scope>
    <source>
        <strain evidence="2">WTNN_2</strain>
        <tissue evidence="2">Leaf</tissue>
    </source>
</reference>
<dbReference type="Pfam" id="PF23156">
    <property type="entry name" value="DUF7054"/>
    <property type="match status" value="1"/>
</dbReference>
<evidence type="ECO:0000313" key="3">
    <source>
        <dbReference type="Proteomes" id="UP001634393"/>
    </source>
</evidence>
<accession>A0ABD3RKC9</accession>
<evidence type="ECO:0000259" key="1">
    <source>
        <dbReference type="Pfam" id="PF23156"/>
    </source>
</evidence>